<sequence>MSTWFTKKTFSKTSLAALAGASVLALAACGGSPAPAGSSAAGSEQGITVYNAQHESLTQAWVDEFTKETGIKVTLRQGSDLELSNQIIAEGDKSPADVFLTENSPAMTQVENAGLFADTSKKIQEQVPAEYRPSTNKWTGIAARSTVFAYDKTKLKEDQLPKSLMDLQNPDWKGRWAASPSGADFQAIVSAMLELEGEDATSAWLKGMKENSKAYEGNSTAMKAVNAGEVEGAVIYHYYWFGDQAKTGENSKNVALHYFKNQDPGAFVSISGGGVLASSKHQDNAQKFLEFVTGKAGQTVLQTGGSFEYPVGSDVAANDQLVPLKDLDAPKVDPATLNSAKVTDLMTQAGLL</sequence>
<keyword evidence="2" id="KW-0406">Ion transport</keyword>
<protein>
    <submittedName>
        <fullName evidence="5">Iron(III) transport system substrate-binding protein</fullName>
    </submittedName>
</protein>
<evidence type="ECO:0000256" key="4">
    <source>
        <dbReference type="SAM" id="SignalP"/>
    </source>
</evidence>
<dbReference type="RefSeq" id="WP_209677660.1">
    <property type="nucleotide sequence ID" value="NZ_JAGIOI010000001.1"/>
</dbReference>
<evidence type="ECO:0000256" key="3">
    <source>
        <dbReference type="ARBA" id="ARBA00022729"/>
    </source>
</evidence>
<keyword evidence="6" id="KW-1185">Reference proteome</keyword>
<keyword evidence="2" id="KW-0408">Iron</keyword>
<keyword evidence="3 4" id="KW-0732">Signal</keyword>
<dbReference type="CDD" id="cd13543">
    <property type="entry name" value="PBP2_Fbp"/>
    <property type="match status" value="1"/>
</dbReference>
<dbReference type="InterPro" id="IPR026045">
    <property type="entry name" value="Ferric-bd"/>
</dbReference>
<dbReference type="Proteomes" id="UP000711614">
    <property type="component" value="Unassembled WGS sequence"/>
</dbReference>
<dbReference type="PANTHER" id="PTHR30006">
    <property type="entry name" value="THIAMINE-BINDING PERIPLASMIC PROTEIN-RELATED"/>
    <property type="match status" value="1"/>
</dbReference>
<organism evidence="5 6">
    <name type="scientific">Arthrobacter stackebrandtii</name>
    <dbReference type="NCBI Taxonomy" id="272161"/>
    <lineage>
        <taxon>Bacteria</taxon>
        <taxon>Bacillati</taxon>
        <taxon>Actinomycetota</taxon>
        <taxon>Actinomycetes</taxon>
        <taxon>Micrococcales</taxon>
        <taxon>Micrococcaceae</taxon>
        <taxon>Arthrobacter</taxon>
    </lineage>
</organism>
<dbReference type="Gene3D" id="3.40.190.10">
    <property type="entry name" value="Periplasmic binding protein-like II"/>
    <property type="match status" value="2"/>
</dbReference>
<dbReference type="Pfam" id="PF13343">
    <property type="entry name" value="SBP_bac_6"/>
    <property type="match status" value="1"/>
</dbReference>
<name>A0ABS4YTL7_9MICC</name>
<dbReference type="PIRSF" id="PIRSF002825">
    <property type="entry name" value="CfbpA"/>
    <property type="match status" value="1"/>
</dbReference>
<dbReference type="PROSITE" id="PS51257">
    <property type="entry name" value="PROKAR_LIPOPROTEIN"/>
    <property type="match status" value="1"/>
</dbReference>
<dbReference type="PANTHER" id="PTHR30006:SF15">
    <property type="entry name" value="IRON-UTILIZATION PERIPLASMIC PROTEIN"/>
    <property type="match status" value="1"/>
</dbReference>
<dbReference type="EMBL" id="JAGIOI010000001">
    <property type="protein sequence ID" value="MBP2412099.1"/>
    <property type="molecule type" value="Genomic_DNA"/>
</dbReference>
<keyword evidence="2" id="KW-0813">Transport</keyword>
<accession>A0ABS4YTL7</accession>
<proteinExistence type="inferred from homology"/>
<evidence type="ECO:0000313" key="6">
    <source>
        <dbReference type="Proteomes" id="UP000711614"/>
    </source>
</evidence>
<feature type="signal peptide" evidence="4">
    <location>
        <begin position="1"/>
        <end position="27"/>
    </location>
</feature>
<reference evidence="5 6" key="1">
    <citation type="submission" date="2021-03" db="EMBL/GenBank/DDBJ databases">
        <title>Sequencing the genomes of 1000 actinobacteria strains.</title>
        <authorList>
            <person name="Klenk H.-P."/>
        </authorList>
    </citation>
    <scope>NUCLEOTIDE SEQUENCE [LARGE SCALE GENOMIC DNA]</scope>
    <source>
        <strain evidence="5 6">DSM 16005</strain>
    </source>
</reference>
<comment type="similarity">
    <text evidence="1">Belongs to the bacterial solute-binding protein 1 family.</text>
</comment>
<evidence type="ECO:0000256" key="2">
    <source>
        <dbReference type="ARBA" id="ARBA00022496"/>
    </source>
</evidence>
<evidence type="ECO:0000256" key="1">
    <source>
        <dbReference type="ARBA" id="ARBA00008520"/>
    </source>
</evidence>
<evidence type="ECO:0000313" key="5">
    <source>
        <dbReference type="EMBL" id="MBP2412099.1"/>
    </source>
</evidence>
<keyword evidence="2" id="KW-0410">Iron transport</keyword>
<comment type="caution">
    <text evidence="5">The sequence shown here is derived from an EMBL/GenBank/DDBJ whole genome shotgun (WGS) entry which is preliminary data.</text>
</comment>
<feature type="chain" id="PRO_5046858333" evidence="4">
    <location>
        <begin position="28"/>
        <end position="352"/>
    </location>
</feature>
<gene>
    <name evidence="5" type="ORF">JOF48_000898</name>
</gene>
<dbReference type="SUPFAM" id="SSF53850">
    <property type="entry name" value="Periplasmic binding protein-like II"/>
    <property type="match status" value="1"/>
</dbReference>